<dbReference type="PROSITE" id="PS50110">
    <property type="entry name" value="RESPONSE_REGULATORY"/>
    <property type="match status" value="1"/>
</dbReference>
<dbReference type="SMART" id="SM00448">
    <property type="entry name" value="REC"/>
    <property type="match status" value="1"/>
</dbReference>
<proteinExistence type="predicted"/>
<feature type="domain" description="Response regulatory" evidence="2">
    <location>
        <begin position="46"/>
        <end position="172"/>
    </location>
</feature>
<name>X1JB69_9ZZZZ</name>
<dbReference type="PANTHER" id="PTHR44520:SF2">
    <property type="entry name" value="RESPONSE REGULATOR RCP1"/>
    <property type="match status" value="1"/>
</dbReference>
<evidence type="ECO:0000259" key="2">
    <source>
        <dbReference type="PROSITE" id="PS50110"/>
    </source>
</evidence>
<keyword evidence="1" id="KW-0175">Coiled coil</keyword>
<feature type="coiled-coil region" evidence="1">
    <location>
        <begin position="33"/>
        <end position="60"/>
    </location>
</feature>
<sequence length="188" mass="21428">MKDNQDLLFGAGGVVLFRAKKKRTELETEARYLKEIAKSAEALRERTEALERSNRELEQFAYVASHDLQEPLCMVASYTQLLAKRYKGKLDTDADVPRPELILLDLNLPRKDGREVLAEIKGNGDLKRIPVVVLTTSRSEQDILKSYDLSANCYITKPVDLDQFISVVRSINEFWLSIVKLPGEVESW</sequence>
<organism evidence="3">
    <name type="scientific">marine sediment metagenome</name>
    <dbReference type="NCBI Taxonomy" id="412755"/>
    <lineage>
        <taxon>unclassified sequences</taxon>
        <taxon>metagenomes</taxon>
        <taxon>ecological metagenomes</taxon>
    </lineage>
</organism>
<protein>
    <recommendedName>
        <fullName evidence="2">Response regulatory domain-containing protein</fullName>
    </recommendedName>
</protein>
<dbReference type="CDD" id="cd17557">
    <property type="entry name" value="REC_Rcp-like"/>
    <property type="match status" value="1"/>
</dbReference>
<dbReference type="InterPro" id="IPR001789">
    <property type="entry name" value="Sig_transdc_resp-reg_receiver"/>
</dbReference>
<dbReference type="PANTHER" id="PTHR44520">
    <property type="entry name" value="RESPONSE REGULATOR RCP1-RELATED"/>
    <property type="match status" value="1"/>
</dbReference>
<dbReference type="InterPro" id="IPR011006">
    <property type="entry name" value="CheY-like_superfamily"/>
</dbReference>
<dbReference type="SUPFAM" id="SSF47384">
    <property type="entry name" value="Homodimeric domain of signal transducing histidine kinase"/>
    <property type="match status" value="1"/>
</dbReference>
<evidence type="ECO:0000256" key="1">
    <source>
        <dbReference type="SAM" id="Coils"/>
    </source>
</evidence>
<accession>X1JB69</accession>
<comment type="caution">
    <text evidence="3">The sequence shown here is derived from an EMBL/GenBank/DDBJ whole genome shotgun (WGS) entry which is preliminary data.</text>
</comment>
<dbReference type="GO" id="GO:0000155">
    <property type="term" value="F:phosphorelay sensor kinase activity"/>
    <property type="evidence" value="ECO:0007669"/>
    <property type="project" value="InterPro"/>
</dbReference>
<dbReference type="Gene3D" id="3.40.50.2300">
    <property type="match status" value="1"/>
</dbReference>
<evidence type="ECO:0000313" key="3">
    <source>
        <dbReference type="EMBL" id="GAH75609.1"/>
    </source>
</evidence>
<reference evidence="3" key="1">
    <citation type="journal article" date="2014" name="Front. Microbiol.">
        <title>High frequency of phylogenetically diverse reductive dehalogenase-homologous genes in deep subseafloor sedimentary metagenomes.</title>
        <authorList>
            <person name="Kawai M."/>
            <person name="Futagami T."/>
            <person name="Toyoda A."/>
            <person name="Takaki Y."/>
            <person name="Nishi S."/>
            <person name="Hori S."/>
            <person name="Arai W."/>
            <person name="Tsubouchi T."/>
            <person name="Morono Y."/>
            <person name="Uchiyama I."/>
            <person name="Ito T."/>
            <person name="Fujiyama A."/>
            <person name="Inagaki F."/>
            <person name="Takami H."/>
        </authorList>
    </citation>
    <scope>NUCLEOTIDE SEQUENCE</scope>
    <source>
        <strain evidence="3">Expedition CK06-06</strain>
    </source>
</reference>
<dbReference type="Pfam" id="PF00072">
    <property type="entry name" value="Response_reg"/>
    <property type="match status" value="1"/>
</dbReference>
<gene>
    <name evidence="3" type="ORF">S03H2_42270</name>
</gene>
<dbReference type="AlphaFoldDB" id="X1JB69"/>
<dbReference type="InterPro" id="IPR052893">
    <property type="entry name" value="TCS_response_regulator"/>
</dbReference>
<dbReference type="EMBL" id="BARU01026302">
    <property type="protein sequence ID" value="GAH75609.1"/>
    <property type="molecule type" value="Genomic_DNA"/>
</dbReference>
<dbReference type="SUPFAM" id="SSF52172">
    <property type="entry name" value="CheY-like"/>
    <property type="match status" value="1"/>
</dbReference>
<dbReference type="InterPro" id="IPR036097">
    <property type="entry name" value="HisK_dim/P_sf"/>
</dbReference>